<accession>A0A401G458</accession>
<evidence type="ECO:0000313" key="3">
    <source>
        <dbReference type="EMBL" id="GBC63973.1"/>
    </source>
</evidence>
<dbReference type="Pfam" id="PF04784">
    <property type="entry name" value="DUF547"/>
    <property type="match status" value="1"/>
</dbReference>
<comment type="caution">
    <text evidence="3">The sequence shown here is derived from an EMBL/GenBank/DDBJ whole genome shotgun (WGS) entry which is preliminary data.</text>
</comment>
<proteinExistence type="predicted"/>
<feature type="chain" id="PRO_5019432220" evidence="1">
    <location>
        <begin position="20"/>
        <end position="268"/>
    </location>
</feature>
<reference evidence="4" key="1">
    <citation type="submission" date="2017-11" db="EMBL/GenBank/DDBJ databases">
        <authorList>
            <person name="Watanabe M."/>
            <person name="Kojima H."/>
        </authorList>
    </citation>
    <scope>NUCLEOTIDE SEQUENCE [LARGE SCALE GENOMIC DNA]</scope>
    <source>
        <strain evidence="4">Tokyo 01</strain>
    </source>
</reference>
<evidence type="ECO:0000259" key="2">
    <source>
        <dbReference type="Pfam" id="PF04784"/>
    </source>
</evidence>
<dbReference type="AlphaFoldDB" id="A0A401G458"/>
<protein>
    <submittedName>
        <fullName evidence="3">DUF547 domain-containing protein</fullName>
    </submittedName>
</protein>
<dbReference type="PANTHER" id="PTHR46361:SF3">
    <property type="entry name" value="ELECTRON CARRIER_ PROTEIN DISULFIDE OXIDOREDUCTASE"/>
    <property type="match status" value="1"/>
</dbReference>
<feature type="domain" description="DUF547" evidence="2">
    <location>
        <begin position="76"/>
        <end position="189"/>
    </location>
</feature>
<organism evidence="3 4">
    <name type="scientific">Desulfonema ishimotonii</name>
    <dbReference type="NCBI Taxonomy" id="45657"/>
    <lineage>
        <taxon>Bacteria</taxon>
        <taxon>Pseudomonadati</taxon>
        <taxon>Thermodesulfobacteriota</taxon>
        <taxon>Desulfobacteria</taxon>
        <taxon>Desulfobacterales</taxon>
        <taxon>Desulfococcaceae</taxon>
        <taxon>Desulfonema</taxon>
    </lineage>
</organism>
<keyword evidence="4" id="KW-1185">Reference proteome</keyword>
<dbReference type="OrthoDB" id="526867at2"/>
<evidence type="ECO:0000256" key="1">
    <source>
        <dbReference type="SAM" id="SignalP"/>
    </source>
</evidence>
<evidence type="ECO:0000313" key="4">
    <source>
        <dbReference type="Proteomes" id="UP000288096"/>
    </source>
</evidence>
<dbReference type="EMBL" id="BEXT01000001">
    <property type="protein sequence ID" value="GBC63973.1"/>
    <property type="molecule type" value="Genomic_DNA"/>
</dbReference>
<name>A0A401G458_9BACT</name>
<reference evidence="4" key="2">
    <citation type="submission" date="2019-01" db="EMBL/GenBank/DDBJ databases">
        <title>Genome sequence of Desulfonema ishimotonii strain Tokyo 01.</title>
        <authorList>
            <person name="Fukui M."/>
        </authorList>
    </citation>
    <scope>NUCLEOTIDE SEQUENCE [LARGE SCALE GENOMIC DNA]</scope>
    <source>
        <strain evidence="4">Tokyo 01</strain>
    </source>
</reference>
<dbReference type="RefSeq" id="WP_124330984.1">
    <property type="nucleotide sequence ID" value="NZ_BEXT01000001.1"/>
</dbReference>
<dbReference type="PANTHER" id="PTHR46361">
    <property type="entry name" value="ELECTRON CARRIER/ PROTEIN DISULFIDE OXIDOREDUCTASE"/>
    <property type="match status" value="1"/>
</dbReference>
<feature type="signal peptide" evidence="1">
    <location>
        <begin position="1"/>
        <end position="19"/>
    </location>
</feature>
<sequence>MKHIWIILGILLFATSASAQYFDHEHTAWNMLLKQHVRWISNGTASQVDYAGLKKDRTQLRDYLAGLSDISERGFESWGKDQQLAFLINAYNAFTIELILIRYPDLDSIKDLGNFLKSPWKKKFFTLLGKKRHLDWIEHEMIRKPGAYDDPRIHAAVVCASVGCPGIRNEAFIARKLNAQLDDSFRRFLSDRTRNRYNPREGTLEVSKIFDWYGGDFGKGHGGFASLEATFGKYADVLADHPADREKIRSGNAGIRFLEYDWKLNDLP</sequence>
<dbReference type="Proteomes" id="UP000288096">
    <property type="component" value="Unassembled WGS sequence"/>
</dbReference>
<keyword evidence="1" id="KW-0732">Signal</keyword>
<dbReference type="InterPro" id="IPR006869">
    <property type="entry name" value="DUF547"/>
</dbReference>
<gene>
    <name evidence="3" type="ORF">DENIS_4973</name>
</gene>